<evidence type="ECO:0008006" key="7">
    <source>
        <dbReference type="Google" id="ProtNLM"/>
    </source>
</evidence>
<protein>
    <recommendedName>
        <fullName evidence="7">Rho GTPase-activating protein 39</fullName>
    </recommendedName>
</protein>
<dbReference type="Pfam" id="PF00620">
    <property type="entry name" value="RhoGAP"/>
    <property type="match status" value="1"/>
</dbReference>
<evidence type="ECO:0000313" key="6">
    <source>
        <dbReference type="Proteomes" id="UP001648503"/>
    </source>
</evidence>
<feature type="region of interest" description="Disordered" evidence="1">
    <location>
        <begin position="1"/>
        <end position="20"/>
    </location>
</feature>
<dbReference type="Pfam" id="PF00784">
    <property type="entry name" value="MyTH4"/>
    <property type="match status" value="1"/>
</dbReference>
<feature type="compositionally biased region" description="Low complexity" evidence="1">
    <location>
        <begin position="162"/>
        <end position="175"/>
    </location>
</feature>
<dbReference type="SUPFAM" id="SSF48350">
    <property type="entry name" value="GTPase activation domain, GAP"/>
    <property type="match status" value="1"/>
</dbReference>
<dbReference type="CDD" id="cd00201">
    <property type="entry name" value="WW"/>
    <property type="match status" value="1"/>
</dbReference>
<comment type="caution">
    <text evidence="5">The sequence shown here is derived from an EMBL/GenBank/DDBJ whole genome shotgun (WGS) entry which is preliminary data.</text>
</comment>
<dbReference type="SMART" id="SM00456">
    <property type="entry name" value="WW"/>
    <property type="match status" value="2"/>
</dbReference>
<feature type="domain" description="WW" evidence="2">
    <location>
        <begin position="72"/>
        <end position="99"/>
    </location>
</feature>
<accession>A0ABQ8F0V7</accession>
<feature type="compositionally biased region" description="Low complexity" evidence="1">
    <location>
        <begin position="213"/>
        <end position="224"/>
    </location>
</feature>
<dbReference type="SMART" id="SM00324">
    <property type="entry name" value="RhoGAP"/>
    <property type="match status" value="1"/>
</dbReference>
<dbReference type="Gene3D" id="1.10.555.10">
    <property type="entry name" value="Rho GTPase activation protein"/>
    <property type="match status" value="1"/>
</dbReference>
<name>A0ABQ8F0V7_9FUNG</name>
<dbReference type="PANTHER" id="PTHR45876">
    <property type="entry name" value="FI04035P"/>
    <property type="match status" value="1"/>
</dbReference>
<dbReference type="Gene3D" id="2.20.70.10">
    <property type="match status" value="1"/>
</dbReference>
<dbReference type="Proteomes" id="UP001648503">
    <property type="component" value="Unassembled WGS sequence"/>
</dbReference>
<dbReference type="EMBL" id="JAFCIX010000438">
    <property type="protein sequence ID" value="KAH6589930.1"/>
    <property type="molecule type" value="Genomic_DNA"/>
</dbReference>
<dbReference type="InterPro" id="IPR001202">
    <property type="entry name" value="WW_dom"/>
</dbReference>
<evidence type="ECO:0000259" key="3">
    <source>
        <dbReference type="PROSITE" id="PS50238"/>
    </source>
</evidence>
<dbReference type="SMART" id="SM00139">
    <property type="entry name" value="MyTH4"/>
    <property type="match status" value="1"/>
</dbReference>
<evidence type="ECO:0000259" key="4">
    <source>
        <dbReference type="PROSITE" id="PS51016"/>
    </source>
</evidence>
<evidence type="ECO:0000256" key="1">
    <source>
        <dbReference type="SAM" id="MobiDB-lite"/>
    </source>
</evidence>
<dbReference type="InterPro" id="IPR000857">
    <property type="entry name" value="MyTH4_dom"/>
</dbReference>
<dbReference type="PROSITE" id="PS50238">
    <property type="entry name" value="RHOGAP"/>
    <property type="match status" value="1"/>
</dbReference>
<feature type="domain" description="Rho-GAP" evidence="3">
    <location>
        <begin position="500"/>
        <end position="698"/>
    </location>
</feature>
<dbReference type="InterPro" id="IPR036020">
    <property type="entry name" value="WW_dom_sf"/>
</dbReference>
<dbReference type="Gene3D" id="1.25.40.530">
    <property type="entry name" value="MyTH4 domain"/>
    <property type="match status" value="1"/>
</dbReference>
<dbReference type="InterPro" id="IPR000198">
    <property type="entry name" value="RhoGAP_dom"/>
</dbReference>
<proteinExistence type="predicted"/>
<sequence>MSTPVHIDRSSLGSNPSLPNVLDGNAKTTFCEITDPQTGKTFYANLLSGECSWELPQNSRLQPRDPSGLEWWELFDETHKLPYFYNTSTRQTEWARPTVGTIIPLVAIQNSAIGKRLSLTLNGMGSYVPNSKEQQDGAGSYHANGNSAPPRLSTSQREHRLQGSSSQTSDLLSSTKDMRVNTPPKDSYFAPRSDASISYTPPSYGSPERRSTSSRASRAEISSEQLQSSHPYQLNSDIALTRSIPSLAVTQTARNAGISGPVNNPDAAQAMHPFSKSNIQNTQSISLPALQSLRVLPTNLLQDITQFKIDGFAKQYFSEHRRGIFRRKVPLEKMLIFQKDSLKSPLMQLRPSLHKDAIKCFKSIQKIMNPKMPLVSHFSDIQELLEKGIRVGGLRDEIFVQLCKQLTKNPITESLYRGWQLMDIICSTFPPSKSLDNYLKNFIQQHFGTDGPGSQLDTIIRHIVGCLARTCRIGPRGRTMTHAEINQVLEAPFKNSVFGDSLDNIMERQMKLQPSLDLPRILLFLSDAILSLNGCQTEGIFRVPGDAEAVSDLRCRIDKDEYRMDGINDPNAPSSLLKLWLRELAEPLIPAEYYDGCIQVGQHDGQMSIDELFPLAIQIVDGLPEVNRKVVRFMIQFLKIVAEPQNQSVTKMTVGNLAMVFAPNFLRCPSDNPATIFENTKFEQAFLKVLMVGGQSPASTDTKGG</sequence>
<reference evidence="5 6" key="1">
    <citation type="submission" date="2021-02" db="EMBL/GenBank/DDBJ databases">
        <title>Variation within the Batrachochytrium salamandrivorans European outbreak.</title>
        <authorList>
            <person name="Kelly M."/>
            <person name="Pasmans F."/>
            <person name="Shea T.P."/>
            <person name="Munoz J.F."/>
            <person name="Carranza S."/>
            <person name="Cuomo C.A."/>
            <person name="Martel A."/>
        </authorList>
    </citation>
    <scope>NUCLEOTIDE SEQUENCE [LARGE SCALE GENOMIC DNA]</scope>
    <source>
        <strain evidence="5 6">AMFP18/2</strain>
    </source>
</reference>
<dbReference type="SUPFAM" id="SSF51045">
    <property type="entry name" value="WW domain"/>
    <property type="match status" value="1"/>
</dbReference>
<dbReference type="InterPro" id="IPR008936">
    <property type="entry name" value="Rho_GTPase_activation_prot"/>
</dbReference>
<dbReference type="PROSITE" id="PS50020">
    <property type="entry name" value="WW_DOMAIN_2"/>
    <property type="match status" value="1"/>
</dbReference>
<keyword evidence="6" id="KW-1185">Reference proteome</keyword>
<dbReference type="PANTHER" id="PTHR45876:SF8">
    <property type="entry name" value="FI04035P"/>
    <property type="match status" value="1"/>
</dbReference>
<evidence type="ECO:0000259" key="2">
    <source>
        <dbReference type="PROSITE" id="PS50020"/>
    </source>
</evidence>
<dbReference type="InterPro" id="IPR038185">
    <property type="entry name" value="MyTH4_dom_sf"/>
</dbReference>
<evidence type="ECO:0000313" key="5">
    <source>
        <dbReference type="EMBL" id="KAH6589930.1"/>
    </source>
</evidence>
<feature type="region of interest" description="Disordered" evidence="1">
    <location>
        <begin position="128"/>
        <end position="230"/>
    </location>
</feature>
<dbReference type="PROSITE" id="PS51016">
    <property type="entry name" value="MYTH4"/>
    <property type="match status" value="1"/>
</dbReference>
<organism evidence="5 6">
    <name type="scientific">Batrachochytrium salamandrivorans</name>
    <dbReference type="NCBI Taxonomy" id="1357716"/>
    <lineage>
        <taxon>Eukaryota</taxon>
        <taxon>Fungi</taxon>
        <taxon>Fungi incertae sedis</taxon>
        <taxon>Chytridiomycota</taxon>
        <taxon>Chytridiomycota incertae sedis</taxon>
        <taxon>Chytridiomycetes</taxon>
        <taxon>Rhizophydiales</taxon>
        <taxon>Rhizophydiales incertae sedis</taxon>
        <taxon>Batrachochytrium</taxon>
    </lineage>
</organism>
<gene>
    <name evidence="5" type="ORF">BASA50_009633</name>
</gene>
<feature type="compositionally biased region" description="Polar residues" evidence="1">
    <location>
        <begin position="143"/>
        <end position="155"/>
    </location>
</feature>
<feature type="domain" description="MyTH4" evidence="4">
    <location>
        <begin position="337"/>
        <end position="489"/>
    </location>
</feature>